<keyword evidence="1" id="KW-0472">Membrane</keyword>
<sequence>METAPIAPSPRPEIGRLTFVEIWASLKAGLWDFRRAPLYGFAFSAFYVLVGLVLWWIGADTFLWTLALSLGFPLVAPFAAVGLYEVSRRIEADEPLVWSEVMAVVWQERRRQLPWIGVVLLLIFLFWSFFAHMSFALFLGSSTLTNISTSYEVFLTPAGLSMLAFQVVVGAGVAFLTFGLTVVALPLLVDKEFDFVTAMLISLNTVSRNKGPMIVWAAIVALTLFAAMIPAFLGLLVALPVLGHATWHLYRRALYHPM</sequence>
<feature type="transmembrane region" description="Helical" evidence="1">
    <location>
        <begin position="36"/>
        <end position="57"/>
    </location>
</feature>
<organism evidence="2 3">
    <name type="scientific">Kangsaoukella pontilimi</name>
    <dbReference type="NCBI Taxonomy" id="2691042"/>
    <lineage>
        <taxon>Bacteria</taxon>
        <taxon>Pseudomonadati</taxon>
        <taxon>Pseudomonadota</taxon>
        <taxon>Alphaproteobacteria</taxon>
        <taxon>Rhodobacterales</taxon>
        <taxon>Paracoccaceae</taxon>
        <taxon>Kangsaoukella</taxon>
    </lineage>
</organism>
<evidence type="ECO:0000313" key="2">
    <source>
        <dbReference type="EMBL" id="MXQ07055.1"/>
    </source>
</evidence>
<protein>
    <submittedName>
        <fullName evidence="2">DUF2189 domain-containing protein</fullName>
    </submittedName>
</protein>
<evidence type="ECO:0000313" key="3">
    <source>
        <dbReference type="Proteomes" id="UP000480350"/>
    </source>
</evidence>
<gene>
    <name evidence="2" type="ORF">GQ651_04275</name>
</gene>
<feature type="transmembrane region" description="Helical" evidence="1">
    <location>
        <begin position="160"/>
        <end position="189"/>
    </location>
</feature>
<comment type="caution">
    <text evidence="2">The sequence shown here is derived from an EMBL/GenBank/DDBJ whole genome shotgun (WGS) entry which is preliminary data.</text>
</comment>
<dbReference type="Proteomes" id="UP000480350">
    <property type="component" value="Unassembled WGS sequence"/>
</dbReference>
<name>A0A7C9MIM6_9RHOB</name>
<dbReference type="InterPro" id="IPR018692">
    <property type="entry name" value="DUF2189"/>
</dbReference>
<dbReference type="EMBL" id="WUPT01000001">
    <property type="protein sequence ID" value="MXQ07055.1"/>
    <property type="molecule type" value="Genomic_DNA"/>
</dbReference>
<proteinExistence type="predicted"/>
<keyword evidence="3" id="KW-1185">Reference proteome</keyword>
<reference evidence="2 3" key="2">
    <citation type="submission" date="2020-03" db="EMBL/GenBank/DDBJ databases">
        <title>Kangsaoukella pontilimi gen. nov., sp. nov., a new member of the family Rhodobacteraceae isolated from a tidal mudflat.</title>
        <authorList>
            <person name="Kim I.S."/>
        </authorList>
    </citation>
    <scope>NUCLEOTIDE SEQUENCE [LARGE SCALE GENOMIC DNA]</scope>
    <source>
        <strain evidence="2 3">GH1-50</strain>
    </source>
</reference>
<dbReference type="AlphaFoldDB" id="A0A7C9MIM6"/>
<feature type="transmembrane region" description="Helical" evidence="1">
    <location>
        <begin position="63"/>
        <end position="84"/>
    </location>
</feature>
<dbReference type="RefSeq" id="WP_160762957.1">
    <property type="nucleotide sequence ID" value="NZ_WUPT01000001.1"/>
</dbReference>
<dbReference type="Pfam" id="PF09955">
    <property type="entry name" value="DUF2189"/>
    <property type="match status" value="1"/>
</dbReference>
<accession>A0A7C9MIM6</accession>
<keyword evidence="1" id="KW-1133">Transmembrane helix</keyword>
<keyword evidence="1" id="KW-0812">Transmembrane</keyword>
<feature type="transmembrane region" description="Helical" evidence="1">
    <location>
        <begin position="214"/>
        <end position="242"/>
    </location>
</feature>
<feature type="transmembrane region" description="Helical" evidence="1">
    <location>
        <begin position="115"/>
        <end position="140"/>
    </location>
</feature>
<evidence type="ECO:0000256" key="1">
    <source>
        <dbReference type="SAM" id="Phobius"/>
    </source>
</evidence>
<reference evidence="2 3" key="1">
    <citation type="submission" date="2019-12" db="EMBL/GenBank/DDBJ databases">
        <authorList>
            <person name="Lee S.D."/>
        </authorList>
    </citation>
    <scope>NUCLEOTIDE SEQUENCE [LARGE SCALE GENOMIC DNA]</scope>
    <source>
        <strain evidence="2 3">GH1-50</strain>
    </source>
</reference>